<evidence type="ECO:0000259" key="1">
    <source>
        <dbReference type="Pfam" id="PF13460"/>
    </source>
</evidence>
<dbReference type="InterPro" id="IPR051783">
    <property type="entry name" value="NAD(P)-dependent_oxidoreduct"/>
</dbReference>
<dbReference type="InterPro" id="IPR036291">
    <property type="entry name" value="NAD(P)-bd_dom_sf"/>
</dbReference>
<reference evidence="2" key="2">
    <citation type="journal article" date="2023" name="IMA Fungus">
        <title>Comparative genomic study of the Penicillium genus elucidates a diverse pangenome and 15 lateral gene transfer events.</title>
        <authorList>
            <person name="Petersen C."/>
            <person name="Sorensen T."/>
            <person name="Nielsen M.R."/>
            <person name="Sondergaard T.E."/>
            <person name="Sorensen J.L."/>
            <person name="Fitzpatrick D.A."/>
            <person name="Frisvad J.C."/>
            <person name="Nielsen K.L."/>
        </authorList>
    </citation>
    <scope>NUCLEOTIDE SEQUENCE</scope>
    <source>
        <strain evidence="2">IBT 16125</strain>
    </source>
</reference>
<dbReference type="Proteomes" id="UP001213681">
    <property type="component" value="Unassembled WGS sequence"/>
</dbReference>
<feature type="domain" description="NAD(P)-binding" evidence="1">
    <location>
        <begin position="9"/>
        <end position="83"/>
    </location>
</feature>
<organism evidence="2 3">
    <name type="scientific">Penicillium daleae</name>
    <dbReference type="NCBI Taxonomy" id="63821"/>
    <lineage>
        <taxon>Eukaryota</taxon>
        <taxon>Fungi</taxon>
        <taxon>Dikarya</taxon>
        <taxon>Ascomycota</taxon>
        <taxon>Pezizomycotina</taxon>
        <taxon>Eurotiomycetes</taxon>
        <taxon>Eurotiomycetidae</taxon>
        <taxon>Eurotiales</taxon>
        <taxon>Aspergillaceae</taxon>
        <taxon>Penicillium</taxon>
    </lineage>
</organism>
<comment type="caution">
    <text evidence="2">The sequence shown here is derived from an EMBL/GenBank/DDBJ whole genome shotgun (WGS) entry which is preliminary data.</text>
</comment>
<dbReference type="RefSeq" id="XP_056772093.1">
    <property type="nucleotide sequence ID" value="XM_056904326.1"/>
</dbReference>
<dbReference type="GO" id="GO:0005737">
    <property type="term" value="C:cytoplasm"/>
    <property type="evidence" value="ECO:0007669"/>
    <property type="project" value="TreeGrafter"/>
</dbReference>
<evidence type="ECO:0000313" key="2">
    <source>
        <dbReference type="EMBL" id="KAJ5465246.1"/>
    </source>
</evidence>
<dbReference type="GeneID" id="81594569"/>
<dbReference type="PANTHER" id="PTHR48079:SF6">
    <property type="entry name" value="NAD(P)-BINDING DOMAIN-CONTAINING PROTEIN-RELATED"/>
    <property type="match status" value="1"/>
</dbReference>
<gene>
    <name evidence="2" type="ORF">N7458_000932</name>
</gene>
<dbReference type="AlphaFoldDB" id="A0AAD6CJE2"/>
<proteinExistence type="predicted"/>
<dbReference type="EMBL" id="JAPVEA010000001">
    <property type="protein sequence ID" value="KAJ5465246.1"/>
    <property type="molecule type" value="Genomic_DNA"/>
</dbReference>
<dbReference type="Pfam" id="PF13460">
    <property type="entry name" value="NAD_binding_10"/>
    <property type="match status" value="1"/>
</dbReference>
<dbReference type="PANTHER" id="PTHR48079">
    <property type="entry name" value="PROTEIN YEEZ"/>
    <property type="match status" value="1"/>
</dbReference>
<sequence>MAAKVFVTGITGYIGGQAVAHLARKHPELEIIALVRNAGHVETIQSVFPQIKTIIGDLDSVEIIEQQSAEADIVLQCASADHPVAAAAIVKGIRSKPAGSPPGFYIHTSGTGILGDPSQDYGQPPDRVYDDIADIKVITSFSMDRWHRNVDKIVLDAATSDPVEQPKIKTAIVCPPTIYGTGIGPVRKRSVQIPDLAKASLRRGKALTVRQGQNEWRNIHVADLADAYVSLVEEALKGGGKADWNGDGYYFVENGQHVWKDVAKAVALYGFKKGHLKTPDVEPLSVEECLRIQGDPVPGPAIWGVNSLGIASRIRRLGWEARQPSIWQCISEAVDVEAEALGIAL</sequence>
<reference evidence="2" key="1">
    <citation type="submission" date="2022-12" db="EMBL/GenBank/DDBJ databases">
        <authorList>
            <person name="Petersen C."/>
        </authorList>
    </citation>
    <scope>NUCLEOTIDE SEQUENCE</scope>
    <source>
        <strain evidence="2">IBT 16125</strain>
    </source>
</reference>
<dbReference type="Gene3D" id="3.40.50.720">
    <property type="entry name" value="NAD(P)-binding Rossmann-like Domain"/>
    <property type="match status" value="1"/>
</dbReference>
<dbReference type="GO" id="GO:0004029">
    <property type="term" value="F:aldehyde dehydrogenase (NAD+) activity"/>
    <property type="evidence" value="ECO:0007669"/>
    <property type="project" value="TreeGrafter"/>
</dbReference>
<evidence type="ECO:0000313" key="3">
    <source>
        <dbReference type="Proteomes" id="UP001213681"/>
    </source>
</evidence>
<protein>
    <recommendedName>
        <fullName evidence="1">NAD(P)-binding domain-containing protein</fullName>
    </recommendedName>
</protein>
<accession>A0AAD6CJE2</accession>
<dbReference type="SUPFAM" id="SSF51735">
    <property type="entry name" value="NAD(P)-binding Rossmann-fold domains"/>
    <property type="match status" value="1"/>
</dbReference>
<keyword evidence="3" id="KW-1185">Reference proteome</keyword>
<dbReference type="InterPro" id="IPR016040">
    <property type="entry name" value="NAD(P)-bd_dom"/>
</dbReference>
<name>A0AAD6CJE2_9EURO</name>